<dbReference type="Gene3D" id="3.20.20.210">
    <property type="match status" value="1"/>
</dbReference>
<name>A0A133UIT0_9EURY</name>
<protein>
    <recommendedName>
        <fullName evidence="1">Uroporphyrinogen decarboxylase (URO-D) domain-containing protein</fullName>
    </recommendedName>
</protein>
<evidence type="ECO:0000259" key="1">
    <source>
        <dbReference type="Pfam" id="PF01208"/>
    </source>
</evidence>
<dbReference type="Pfam" id="PF01208">
    <property type="entry name" value="URO-D"/>
    <property type="match status" value="1"/>
</dbReference>
<sequence length="376" mass="45162">MPTTKERFQKVFHYEEFDRPPDFEFGYWEETLEKWINQEKIPQNILQNNDDENFQEKAEKYFGFERRQTLPIDVDLNPRFERKVVEEDERTRIVRNERGITCRELKNHETMPEWIDFPVKDYSDFEKMKKRYDPSDPRRYPSDWEKLAEKYSKRNYPLGIFCGSLYGWLRYWMGFERLSKKFVKEPDFVDEMMSFLTEHIYEVVKHALEKCEKHSIQLDFSAWWEDMCFNKGPLISPNLFKKFMVPKYKKITTLLEKHGVDIHYVDSDGKIDELVPLWLEGGINCMFPVEVAHTPPERIREKFGKDVLMMGGIDKRALIKGTKEAIDEELEKLPPLLETGGYIPHVDHRVPADVNFDSYKYYMKKKREIIGRETDN</sequence>
<organism evidence="2 3">
    <name type="scientific">candidate division MSBL1 archaeon SCGC-AAA259E19</name>
    <dbReference type="NCBI Taxonomy" id="1698264"/>
    <lineage>
        <taxon>Archaea</taxon>
        <taxon>Methanobacteriati</taxon>
        <taxon>Methanobacteriota</taxon>
        <taxon>candidate division MSBL1</taxon>
    </lineage>
</organism>
<reference evidence="2 3" key="1">
    <citation type="journal article" date="2016" name="Sci. Rep.">
        <title>Metabolic traits of an uncultured archaeal lineage -MSBL1- from brine pools of the Red Sea.</title>
        <authorList>
            <person name="Mwirichia R."/>
            <person name="Alam I."/>
            <person name="Rashid M."/>
            <person name="Vinu M."/>
            <person name="Ba-Alawi W."/>
            <person name="Anthony Kamau A."/>
            <person name="Kamanda Ngugi D."/>
            <person name="Goker M."/>
            <person name="Klenk H.P."/>
            <person name="Bajic V."/>
            <person name="Stingl U."/>
        </authorList>
    </citation>
    <scope>NUCLEOTIDE SEQUENCE [LARGE SCALE GENOMIC DNA]</scope>
    <source>
        <strain evidence="2">SCGC-AAA259E19</strain>
    </source>
</reference>
<evidence type="ECO:0000313" key="2">
    <source>
        <dbReference type="EMBL" id="KXA94108.1"/>
    </source>
</evidence>
<dbReference type="PANTHER" id="PTHR47099">
    <property type="entry name" value="METHYLCOBAMIDE:COM METHYLTRANSFERASE MTBA"/>
    <property type="match status" value="1"/>
</dbReference>
<dbReference type="AlphaFoldDB" id="A0A133UIT0"/>
<dbReference type="PANTHER" id="PTHR47099:SF1">
    <property type="entry name" value="METHYLCOBAMIDE:COM METHYLTRANSFERASE MTBA"/>
    <property type="match status" value="1"/>
</dbReference>
<dbReference type="SUPFAM" id="SSF51726">
    <property type="entry name" value="UROD/MetE-like"/>
    <property type="match status" value="1"/>
</dbReference>
<feature type="domain" description="Uroporphyrinogen decarboxylase (URO-D)" evidence="1">
    <location>
        <begin position="114"/>
        <end position="365"/>
    </location>
</feature>
<dbReference type="InterPro" id="IPR000257">
    <property type="entry name" value="Uroporphyrinogen_deCOase"/>
</dbReference>
<comment type="caution">
    <text evidence="2">The sequence shown here is derived from an EMBL/GenBank/DDBJ whole genome shotgun (WGS) entry which is preliminary data.</text>
</comment>
<dbReference type="InterPro" id="IPR038071">
    <property type="entry name" value="UROD/MetE-like_sf"/>
</dbReference>
<dbReference type="Proteomes" id="UP000070284">
    <property type="component" value="Unassembled WGS sequence"/>
</dbReference>
<keyword evidence="3" id="KW-1185">Reference proteome</keyword>
<dbReference type="GO" id="GO:0006779">
    <property type="term" value="P:porphyrin-containing compound biosynthetic process"/>
    <property type="evidence" value="ECO:0007669"/>
    <property type="project" value="InterPro"/>
</dbReference>
<evidence type="ECO:0000313" key="3">
    <source>
        <dbReference type="Proteomes" id="UP000070284"/>
    </source>
</evidence>
<gene>
    <name evidence="2" type="ORF">AKJ65_05375</name>
</gene>
<dbReference type="EMBL" id="LHXO01000082">
    <property type="protein sequence ID" value="KXA94108.1"/>
    <property type="molecule type" value="Genomic_DNA"/>
</dbReference>
<proteinExistence type="predicted"/>
<accession>A0A133UIT0</accession>
<dbReference type="GO" id="GO:0004853">
    <property type="term" value="F:uroporphyrinogen decarboxylase activity"/>
    <property type="evidence" value="ECO:0007669"/>
    <property type="project" value="InterPro"/>
</dbReference>
<dbReference type="InterPro" id="IPR052024">
    <property type="entry name" value="Methanogen_methyltrans"/>
</dbReference>